<protein>
    <submittedName>
        <fullName evidence="3">Uncharacterized protein</fullName>
    </submittedName>
</protein>
<keyword evidence="2" id="KW-1133">Transmembrane helix</keyword>
<feature type="transmembrane region" description="Helical" evidence="2">
    <location>
        <begin position="222"/>
        <end position="243"/>
    </location>
</feature>
<sequence length="308" mass="34200">MVAGHILDAVDVLHSRVRGKKRSGNREMSHNFVMHDKLKPWVKWAFWFTNVPYWIICGLALYQSLPAKALQHPVAECLRPYCGSNLFHSLCVGLVALASSAFHGAQLNLDRACACALHDWNILVGRAEQLTGVTLTPLHEVGSMTVATPRGLRRRSGRLNDKRMSGSPRAFDDGVPNGLNDHPSDDEEELCQFVGEDAPIWEAPMAGAIAGVTGASPERRRLVSNLLLCDVLCANVYVMFLLSCIGAKRGHLTEVVEASALPVVCMFIAAASKRRGMYHGYVFFHSIWHFTSALLMYEMLYERFGDSW</sequence>
<feature type="region of interest" description="Disordered" evidence="1">
    <location>
        <begin position="155"/>
        <end position="182"/>
    </location>
</feature>
<reference evidence="3" key="1">
    <citation type="submission" date="2021-01" db="EMBL/GenBank/DDBJ databases">
        <authorList>
            <person name="Corre E."/>
            <person name="Pelletier E."/>
            <person name="Niang G."/>
            <person name="Scheremetjew M."/>
            <person name="Finn R."/>
            <person name="Kale V."/>
            <person name="Holt S."/>
            <person name="Cochrane G."/>
            <person name="Meng A."/>
            <person name="Brown T."/>
            <person name="Cohen L."/>
        </authorList>
    </citation>
    <scope>NUCLEOTIDE SEQUENCE</scope>
    <source>
        <strain evidence="3">CCMP494</strain>
    </source>
</reference>
<dbReference type="AlphaFoldDB" id="A0A7S0KW54"/>
<evidence type="ECO:0000256" key="2">
    <source>
        <dbReference type="SAM" id="Phobius"/>
    </source>
</evidence>
<proteinExistence type="predicted"/>
<name>A0A7S0KW54_MICPS</name>
<accession>A0A7S0KW54</accession>
<keyword evidence="2" id="KW-0472">Membrane</keyword>
<keyword evidence="2" id="KW-0812">Transmembrane</keyword>
<feature type="transmembrane region" description="Helical" evidence="2">
    <location>
        <begin position="255"/>
        <end position="271"/>
    </location>
</feature>
<evidence type="ECO:0000256" key="1">
    <source>
        <dbReference type="SAM" id="MobiDB-lite"/>
    </source>
</evidence>
<feature type="transmembrane region" description="Helical" evidence="2">
    <location>
        <begin position="278"/>
        <end position="297"/>
    </location>
</feature>
<dbReference type="EMBL" id="HBEV01015308">
    <property type="protein sequence ID" value="CAD8594481.1"/>
    <property type="molecule type" value="Transcribed_RNA"/>
</dbReference>
<feature type="transmembrane region" description="Helical" evidence="2">
    <location>
        <begin position="44"/>
        <end position="62"/>
    </location>
</feature>
<gene>
    <name evidence="3" type="ORF">MSP1404_LOCUS11886</name>
</gene>
<evidence type="ECO:0000313" key="3">
    <source>
        <dbReference type="EMBL" id="CAD8594481.1"/>
    </source>
</evidence>
<organism evidence="3">
    <name type="scientific">Micromonas pusilla</name>
    <name type="common">Picoplanktonic green alga</name>
    <name type="synonym">Chromulina pusilla</name>
    <dbReference type="NCBI Taxonomy" id="38833"/>
    <lineage>
        <taxon>Eukaryota</taxon>
        <taxon>Viridiplantae</taxon>
        <taxon>Chlorophyta</taxon>
        <taxon>Mamiellophyceae</taxon>
        <taxon>Mamiellales</taxon>
        <taxon>Mamiellaceae</taxon>
        <taxon>Micromonas</taxon>
    </lineage>
</organism>